<sequence>MADKARPAALSSSFWRQEIWRHEHLGDRSPRGFLYALLRGVLITGRVFRETKAMIRAAALSYSSMLALGPLVAIVMIFAGFVLNKKDPATAVNGIHKVIEFVAPSVAEFEKVSKADASAKTAAALNRHPAIVELINGFVKGSRSGAAGTLGAISLVFIVLMLFTSVENAFNEIWGVRRGRSWLVRIVVYWTLVTFGAIVFFLSLTALGAGAFVSIFLGKLPYGTDLLHFVRWALPLCSVAFVIFVLTLFYRYVPNTEVRWHAALTGSAVVTTLIFANNLFAFFYFRQVLQSRSLYGSIGIVPVLMLGLYVFWIFVLIGGQVSYAVQNARLLSGQAGWHRLSNHLRERLALSVFLAICRRFKDSQEPYTATEIADRLHAPTQIVNECLNRLADLHLVAAVQSEAEDASSERRYLPTRSLERLTLAQFGELDSRLGDDDKALGAIEQDPLLGRLDAELSSCMEAGFLSRPLDELLDEIPWHPISRCQGDQPVG</sequence>
<keyword evidence="2" id="KW-1003">Cell membrane</keyword>
<protein>
    <submittedName>
        <fullName evidence="7">Uncharacterized protein</fullName>
    </submittedName>
</protein>
<keyword evidence="3 6" id="KW-0812">Transmembrane</keyword>
<comment type="subcellular location">
    <subcellularLocation>
        <location evidence="1">Cell membrane</location>
        <topology evidence="1">Multi-pass membrane protein</topology>
    </subcellularLocation>
</comment>
<feature type="transmembrane region" description="Helical" evidence="6">
    <location>
        <begin position="60"/>
        <end position="83"/>
    </location>
</feature>
<proteinExistence type="predicted"/>
<organism evidence="7">
    <name type="scientific">mine drainage metagenome</name>
    <dbReference type="NCBI Taxonomy" id="410659"/>
    <lineage>
        <taxon>unclassified sequences</taxon>
        <taxon>metagenomes</taxon>
        <taxon>ecological metagenomes</taxon>
    </lineage>
</organism>
<feature type="transmembrane region" description="Helical" evidence="6">
    <location>
        <begin position="262"/>
        <end position="285"/>
    </location>
</feature>
<accession>A0A1J5T073</accession>
<comment type="caution">
    <text evidence="7">The sequence shown here is derived from an EMBL/GenBank/DDBJ whole genome shotgun (WGS) entry which is preliminary data.</text>
</comment>
<keyword evidence="4 6" id="KW-1133">Transmembrane helix</keyword>
<gene>
    <name evidence="7" type="ORF">GALL_105080</name>
</gene>
<evidence type="ECO:0000256" key="3">
    <source>
        <dbReference type="ARBA" id="ARBA00022692"/>
    </source>
</evidence>
<dbReference type="InterPro" id="IPR017039">
    <property type="entry name" value="Virul_fac_BrkB"/>
</dbReference>
<dbReference type="AlphaFoldDB" id="A0A1J5T073"/>
<name>A0A1J5T073_9ZZZZ</name>
<keyword evidence="5 6" id="KW-0472">Membrane</keyword>
<evidence type="ECO:0000256" key="2">
    <source>
        <dbReference type="ARBA" id="ARBA00022475"/>
    </source>
</evidence>
<dbReference type="GO" id="GO:0005886">
    <property type="term" value="C:plasma membrane"/>
    <property type="evidence" value="ECO:0007669"/>
    <property type="project" value="UniProtKB-SubCell"/>
</dbReference>
<reference evidence="7" key="1">
    <citation type="submission" date="2016-10" db="EMBL/GenBank/DDBJ databases">
        <title>Sequence of Gallionella enrichment culture.</title>
        <authorList>
            <person name="Poehlein A."/>
            <person name="Muehling M."/>
            <person name="Daniel R."/>
        </authorList>
    </citation>
    <scope>NUCLEOTIDE SEQUENCE</scope>
</reference>
<feature type="transmembrane region" description="Helical" evidence="6">
    <location>
        <begin position="297"/>
        <end position="319"/>
    </location>
</feature>
<evidence type="ECO:0000256" key="6">
    <source>
        <dbReference type="SAM" id="Phobius"/>
    </source>
</evidence>
<dbReference type="PANTHER" id="PTHR30213">
    <property type="entry name" value="INNER MEMBRANE PROTEIN YHJD"/>
    <property type="match status" value="1"/>
</dbReference>
<dbReference type="Pfam" id="PF03631">
    <property type="entry name" value="Virul_fac_BrkB"/>
    <property type="match status" value="1"/>
</dbReference>
<dbReference type="NCBIfam" id="TIGR00765">
    <property type="entry name" value="yihY_not_rbn"/>
    <property type="match status" value="1"/>
</dbReference>
<dbReference type="EMBL" id="MLJW01000038">
    <property type="protein sequence ID" value="OIR07252.1"/>
    <property type="molecule type" value="Genomic_DNA"/>
</dbReference>
<evidence type="ECO:0000256" key="1">
    <source>
        <dbReference type="ARBA" id="ARBA00004651"/>
    </source>
</evidence>
<feature type="transmembrane region" description="Helical" evidence="6">
    <location>
        <begin position="187"/>
        <end position="217"/>
    </location>
</feature>
<dbReference type="PANTHER" id="PTHR30213:SF0">
    <property type="entry name" value="UPF0761 MEMBRANE PROTEIN YIHY"/>
    <property type="match status" value="1"/>
</dbReference>
<evidence type="ECO:0000256" key="4">
    <source>
        <dbReference type="ARBA" id="ARBA00022989"/>
    </source>
</evidence>
<evidence type="ECO:0000313" key="7">
    <source>
        <dbReference type="EMBL" id="OIR07252.1"/>
    </source>
</evidence>
<feature type="transmembrane region" description="Helical" evidence="6">
    <location>
        <begin position="229"/>
        <end position="250"/>
    </location>
</feature>
<evidence type="ECO:0000256" key="5">
    <source>
        <dbReference type="ARBA" id="ARBA00023136"/>
    </source>
</evidence>
<feature type="transmembrane region" description="Helical" evidence="6">
    <location>
        <begin position="146"/>
        <end position="166"/>
    </location>
</feature>